<protein>
    <submittedName>
        <fullName evidence="2">Protein UL140</fullName>
    </submittedName>
</protein>
<reference evidence="2 3" key="1">
    <citation type="submission" date="2014-01" db="EMBL/GenBank/DDBJ databases">
        <title>Diversity of human cytomegalovirus.</title>
        <authorList>
            <person name="Wilkie G.S."/>
            <person name="Zavattoni M."/>
            <person name="Davison A.J."/>
        </authorList>
    </citation>
    <scope>NUCLEOTIDE SEQUENCE [LARGE SCALE GENOMIC DNA]</scope>
    <source>
        <strain evidence="2">UKNEQAS1</strain>
    </source>
</reference>
<dbReference type="Proteomes" id="UP000169234">
    <property type="component" value="Genome"/>
</dbReference>
<sequence>MTPAQTNATTTVHSHDAKNGSGGSALPTLVVFGFIVTLLFFLFMLYFWNNDVFRKLLCCAWIQRCCDRFDAWQDEVIYRRPSRRSQSDDESRTNSVSSYVLLSPASDGGFDNPALTEAVDSVDDWATTSVFYATSDETADAERRDSQQLLIELPPEPLPPDVVAAMQKAVKRAVQNALRHSHDSWQLHQTL</sequence>
<name>A0A0A0PU29_HCMV</name>
<keyword evidence="1" id="KW-0472">Membrane</keyword>
<keyword evidence="1" id="KW-1133">Transmembrane helix</keyword>
<feature type="transmembrane region" description="Helical" evidence="1">
    <location>
        <begin position="25"/>
        <end position="48"/>
    </location>
</feature>
<organism evidence="2 3">
    <name type="scientific">Human cytomegalovirus</name>
    <name type="common">HHV-5</name>
    <name type="synonym">Human herpesvirus 5</name>
    <dbReference type="NCBI Taxonomy" id="10359"/>
    <lineage>
        <taxon>Viruses</taxon>
        <taxon>Duplodnaviria</taxon>
        <taxon>Heunggongvirae</taxon>
        <taxon>Peploviricota</taxon>
        <taxon>Herviviricetes</taxon>
        <taxon>Herpesvirales</taxon>
        <taxon>Orthoherpesviridae</taxon>
        <taxon>Betaherpesvirinae</taxon>
        <taxon>Cytomegalovirus</taxon>
        <taxon>Cytomegalovirus humanbeta5</taxon>
    </lineage>
</organism>
<organismHost>
    <name type="scientific">Homo sapiens</name>
    <name type="common">Human</name>
    <dbReference type="NCBI Taxonomy" id="9606"/>
</organismHost>
<keyword evidence="1" id="KW-0812">Transmembrane</keyword>
<evidence type="ECO:0000256" key="1">
    <source>
        <dbReference type="SAM" id="Phobius"/>
    </source>
</evidence>
<accession>A0A0A0PU29</accession>
<proteinExistence type="predicted"/>
<gene>
    <name evidence="2" type="primary">UL140</name>
</gene>
<evidence type="ECO:0000313" key="3">
    <source>
        <dbReference type="Proteomes" id="UP000169234"/>
    </source>
</evidence>
<evidence type="ECO:0000313" key="2">
    <source>
        <dbReference type="EMBL" id="AHJ86215.1"/>
    </source>
</evidence>
<dbReference type="EMBL" id="KJ361971">
    <property type="protein sequence ID" value="AHJ86215.1"/>
    <property type="molecule type" value="Genomic_DNA"/>
</dbReference>